<name>A0A6C0LJ86_9ZZZZ</name>
<sequence length="210" mass="25182">MNKSNKKVGTDDIVKEGEAILKKCREYMKDRHLDTYMKDNNIKNVKKMGKDDYNKMYSNISEKDYESLHKKIVEEHKQFASVYAIVVRSIVYSNEFYSEALRRYVNHLTNNPWNTKKEFVERQAEFLVYSFREKYPRCGTSQLAEYKQRVLKGLLEEDKKFDEMAKETTEIVNKEWEGIIDDRRERLHQLLTQMKKKEEQEEKLKSGVLV</sequence>
<accession>A0A6C0LJ86</accession>
<dbReference type="AlphaFoldDB" id="A0A6C0LJ86"/>
<dbReference type="EMBL" id="MN740509">
    <property type="protein sequence ID" value="QHU30490.1"/>
    <property type="molecule type" value="Genomic_DNA"/>
</dbReference>
<protein>
    <recommendedName>
        <fullName evidence="3">Plasmodium RESA N-terminal domain-containing protein</fullName>
    </recommendedName>
</protein>
<organism evidence="2">
    <name type="scientific">viral metagenome</name>
    <dbReference type="NCBI Taxonomy" id="1070528"/>
    <lineage>
        <taxon>unclassified sequences</taxon>
        <taxon>metagenomes</taxon>
        <taxon>organismal metagenomes</taxon>
    </lineage>
</organism>
<evidence type="ECO:0000256" key="1">
    <source>
        <dbReference type="SAM" id="Coils"/>
    </source>
</evidence>
<feature type="coiled-coil region" evidence="1">
    <location>
        <begin position="180"/>
        <end position="207"/>
    </location>
</feature>
<proteinExistence type="predicted"/>
<keyword evidence="1" id="KW-0175">Coiled coil</keyword>
<reference evidence="2" key="1">
    <citation type="journal article" date="2020" name="Nature">
        <title>Giant virus diversity and host interactions through global metagenomics.</title>
        <authorList>
            <person name="Schulz F."/>
            <person name="Roux S."/>
            <person name="Paez-Espino D."/>
            <person name="Jungbluth S."/>
            <person name="Walsh D.A."/>
            <person name="Denef V.J."/>
            <person name="McMahon K.D."/>
            <person name="Konstantinidis K.T."/>
            <person name="Eloe-Fadrosh E.A."/>
            <person name="Kyrpides N.C."/>
            <person name="Woyke T."/>
        </authorList>
    </citation>
    <scope>NUCLEOTIDE SEQUENCE</scope>
    <source>
        <strain evidence="2">GVMAG-M-3300027833-19</strain>
    </source>
</reference>
<evidence type="ECO:0000313" key="2">
    <source>
        <dbReference type="EMBL" id="QHU30490.1"/>
    </source>
</evidence>
<evidence type="ECO:0008006" key="3">
    <source>
        <dbReference type="Google" id="ProtNLM"/>
    </source>
</evidence>